<keyword evidence="9 10" id="KW-0472">Membrane</keyword>
<feature type="transmembrane region" description="Helical" evidence="10">
    <location>
        <begin position="306"/>
        <end position="325"/>
    </location>
</feature>
<dbReference type="InterPro" id="IPR005798">
    <property type="entry name" value="Cyt_b/b6_C"/>
</dbReference>
<gene>
    <name evidence="12" type="primary">petD</name>
    <name evidence="12" type="ORF">Pr1d_43260</name>
</gene>
<keyword evidence="2" id="KW-0813">Transport</keyword>
<keyword evidence="3" id="KW-0349">Heme</keyword>
<dbReference type="GO" id="GO:0046872">
    <property type="term" value="F:metal ion binding"/>
    <property type="evidence" value="ECO:0007669"/>
    <property type="project" value="UniProtKB-KW"/>
</dbReference>
<feature type="transmembrane region" description="Helical" evidence="10">
    <location>
        <begin position="99"/>
        <end position="119"/>
    </location>
</feature>
<evidence type="ECO:0000259" key="11">
    <source>
        <dbReference type="Pfam" id="PF00032"/>
    </source>
</evidence>
<evidence type="ECO:0000313" key="13">
    <source>
        <dbReference type="Proteomes" id="UP000323917"/>
    </source>
</evidence>
<dbReference type="InterPro" id="IPR027387">
    <property type="entry name" value="Cytb/b6-like_sf"/>
</dbReference>
<protein>
    <submittedName>
        <fullName evidence="12">Cytochrome b6-f complex subunit 4</fullName>
    </submittedName>
</protein>
<evidence type="ECO:0000256" key="6">
    <source>
        <dbReference type="ARBA" id="ARBA00022982"/>
    </source>
</evidence>
<dbReference type="AlphaFoldDB" id="A0A5B9QIX4"/>
<keyword evidence="5" id="KW-0479">Metal-binding</keyword>
<sequence length="474" mass="54104">MHGLSEIQFQEMVASFLLPFYIALALMNGLAALYLWRSDQTKDWIGLPMRIGGKSVAITNVVVWLLVAMVFAILAAIAGSGNLSLVSLPEWLREAINKSTGPVVYSVGSTLALVVLYLFRGFFVRPAIAWAIWNLMWLFLGLSMTDPDFYDIVAKPDNVPIVMLVFLLAFFTWLATYRAVINDERIANGEPPLEKLDDEKILVWPDLVYTELICMIALTAFLIFWAIALPAPLEEAASSVKTPNPSKAPWYFLGLQEMLVYYDPWMAGVVLPSMIVAGLMAIPYLDFNKKGNGYYTIKERPFSYTVFQFGFLEMWITLIVLGTLLRGPNWNFFGPYEHWDAHKVEALNNVNLSEYVWQRGLNMSLPGALSFADMPWFPLPEWLTAFLNPFLEFFSLLFGRELPGTLLVLGYFIALPPIMALTIFRSFYQRMGFVRFMIMANLLLFMASLPIKMVLRWVFQLKYLIAIPEFFFNF</sequence>
<dbReference type="Gene3D" id="1.20.810.10">
    <property type="entry name" value="Cytochrome Bc1 Complex, Chain C"/>
    <property type="match status" value="1"/>
</dbReference>
<feature type="transmembrane region" description="Helical" evidence="10">
    <location>
        <begin position="159"/>
        <end position="180"/>
    </location>
</feature>
<feature type="domain" description="Cytochrome b/b6 C-terminal region profile" evidence="11">
    <location>
        <begin position="237"/>
        <end position="324"/>
    </location>
</feature>
<evidence type="ECO:0000256" key="7">
    <source>
        <dbReference type="ARBA" id="ARBA00022989"/>
    </source>
</evidence>
<feature type="transmembrane region" description="Helical" evidence="10">
    <location>
        <begin position="126"/>
        <end position="144"/>
    </location>
</feature>
<evidence type="ECO:0000256" key="9">
    <source>
        <dbReference type="ARBA" id="ARBA00023136"/>
    </source>
</evidence>
<dbReference type="SUPFAM" id="SSF81648">
    <property type="entry name" value="a domain/subunit of cytochrome bc1 complex (Ubiquinol-cytochrome c reductase)"/>
    <property type="match status" value="1"/>
</dbReference>
<dbReference type="InterPro" id="IPR036150">
    <property type="entry name" value="Cyt_b/b6_C_sf"/>
</dbReference>
<evidence type="ECO:0000256" key="3">
    <source>
        <dbReference type="ARBA" id="ARBA00022617"/>
    </source>
</evidence>
<evidence type="ECO:0000256" key="10">
    <source>
        <dbReference type="SAM" id="Phobius"/>
    </source>
</evidence>
<name>A0A5B9QIX4_9BACT</name>
<evidence type="ECO:0000256" key="5">
    <source>
        <dbReference type="ARBA" id="ARBA00022723"/>
    </source>
</evidence>
<dbReference type="KEGG" id="bgok:Pr1d_43260"/>
<evidence type="ECO:0000313" key="12">
    <source>
        <dbReference type="EMBL" id="QEG36986.1"/>
    </source>
</evidence>
<keyword evidence="13" id="KW-1185">Reference proteome</keyword>
<evidence type="ECO:0000256" key="2">
    <source>
        <dbReference type="ARBA" id="ARBA00022448"/>
    </source>
</evidence>
<evidence type="ECO:0000256" key="1">
    <source>
        <dbReference type="ARBA" id="ARBA00004141"/>
    </source>
</evidence>
<feature type="transmembrane region" description="Helical" evidence="10">
    <location>
        <begin position="433"/>
        <end position="455"/>
    </location>
</feature>
<feature type="transmembrane region" description="Helical" evidence="10">
    <location>
        <begin position="201"/>
        <end position="228"/>
    </location>
</feature>
<dbReference type="OrthoDB" id="5398501at2"/>
<reference evidence="12 13" key="1">
    <citation type="submission" date="2019-08" db="EMBL/GenBank/DDBJ databases">
        <title>Deep-cultivation of Planctomycetes and their phenomic and genomic characterization uncovers novel biology.</title>
        <authorList>
            <person name="Wiegand S."/>
            <person name="Jogler M."/>
            <person name="Boedeker C."/>
            <person name="Pinto D."/>
            <person name="Vollmers J."/>
            <person name="Rivas-Marin E."/>
            <person name="Kohn T."/>
            <person name="Peeters S.H."/>
            <person name="Heuer A."/>
            <person name="Rast P."/>
            <person name="Oberbeckmann S."/>
            <person name="Bunk B."/>
            <person name="Jeske O."/>
            <person name="Meyerdierks A."/>
            <person name="Storesund J.E."/>
            <person name="Kallscheuer N."/>
            <person name="Luecker S."/>
            <person name="Lage O.M."/>
            <person name="Pohl T."/>
            <person name="Merkel B.J."/>
            <person name="Hornburger P."/>
            <person name="Mueller R.-W."/>
            <person name="Bruemmer F."/>
            <person name="Labrenz M."/>
            <person name="Spormann A.M."/>
            <person name="Op den Camp H."/>
            <person name="Overmann J."/>
            <person name="Amann R."/>
            <person name="Jetten M.S.M."/>
            <person name="Mascher T."/>
            <person name="Medema M.H."/>
            <person name="Devos D.P."/>
            <person name="Kaster A.-K."/>
            <person name="Ovreas L."/>
            <person name="Rohde M."/>
            <person name="Galperin M.Y."/>
            <person name="Jogler C."/>
        </authorList>
    </citation>
    <scope>NUCLEOTIDE SEQUENCE [LARGE SCALE GENOMIC DNA]</scope>
    <source>
        <strain evidence="12 13">Pr1d</strain>
    </source>
</reference>
<evidence type="ECO:0000256" key="4">
    <source>
        <dbReference type="ARBA" id="ARBA00022692"/>
    </source>
</evidence>
<dbReference type="Pfam" id="PF00032">
    <property type="entry name" value="Cytochrom_B_C"/>
    <property type="match status" value="1"/>
</dbReference>
<dbReference type="GO" id="GO:0016020">
    <property type="term" value="C:membrane"/>
    <property type="evidence" value="ECO:0007669"/>
    <property type="project" value="UniProtKB-SubCell"/>
</dbReference>
<feature type="transmembrane region" description="Helical" evidence="10">
    <location>
        <begin position="12"/>
        <end position="36"/>
    </location>
</feature>
<dbReference type="EMBL" id="CP042913">
    <property type="protein sequence ID" value="QEG36986.1"/>
    <property type="molecule type" value="Genomic_DNA"/>
</dbReference>
<accession>A0A5B9QIX4</accession>
<organism evidence="12 13">
    <name type="scientific">Bythopirellula goksoeyrii</name>
    <dbReference type="NCBI Taxonomy" id="1400387"/>
    <lineage>
        <taxon>Bacteria</taxon>
        <taxon>Pseudomonadati</taxon>
        <taxon>Planctomycetota</taxon>
        <taxon>Planctomycetia</taxon>
        <taxon>Pirellulales</taxon>
        <taxon>Lacipirellulaceae</taxon>
        <taxon>Bythopirellula</taxon>
    </lineage>
</organism>
<feature type="transmembrane region" description="Helical" evidence="10">
    <location>
        <begin position="265"/>
        <end position="285"/>
    </location>
</feature>
<keyword evidence="7 10" id="KW-1133">Transmembrane helix</keyword>
<keyword evidence="8" id="KW-0408">Iron</keyword>
<comment type="subcellular location">
    <subcellularLocation>
        <location evidence="1">Membrane</location>
        <topology evidence="1">Multi-pass membrane protein</topology>
    </subcellularLocation>
</comment>
<dbReference type="GO" id="GO:0016491">
    <property type="term" value="F:oxidoreductase activity"/>
    <property type="evidence" value="ECO:0007669"/>
    <property type="project" value="InterPro"/>
</dbReference>
<dbReference type="GO" id="GO:0009055">
    <property type="term" value="F:electron transfer activity"/>
    <property type="evidence" value="ECO:0007669"/>
    <property type="project" value="InterPro"/>
</dbReference>
<feature type="transmembrane region" description="Helical" evidence="10">
    <location>
        <begin position="57"/>
        <end position="79"/>
    </location>
</feature>
<keyword evidence="6" id="KW-0249">Electron transport</keyword>
<keyword evidence="4 10" id="KW-0812">Transmembrane</keyword>
<dbReference type="Proteomes" id="UP000323917">
    <property type="component" value="Chromosome"/>
</dbReference>
<evidence type="ECO:0000256" key="8">
    <source>
        <dbReference type="ARBA" id="ARBA00023004"/>
    </source>
</evidence>
<feature type="transmembrane region" description="Helical" evidence="10">
    <location>
        <begin position="406"/>
        <end position="427"/>
    </location>
</feature>
<proteinExistence type="predicted"/>